<dbReference type="Pfam" id="PF07637">
    <property type="entry name" value="PSD5"/>
    <property type="match status" value="1"/>
</dbReference>
<dbReference type="Pfam" id="PF07624">
    <property type="entry name" value="PSD2"/>
    <property type="match status" value="1"/>
</dbReference>
<dbReference type="InterPro" id="IPR011478">
    <property type="entry name" value="DUF1585"/>
</dbReference>
<evidence type="ECO:0000259" key="2">
    <source>
        <dbReference type="Pfam" id="PF07624"/>
    </source>
</evidence>
<protein>
    <recommendedName>
        <fullName evidence="9">Cellulose-binding domain protein</fullName>
    </recommendedName>
</protein>
<feature type="domain" description="DUF1595" evidence="6">
    <location>
        <begin position="165"/>
        <end position="224"/>
    </location>
</feature>
<feature type="domain" description="DUF1587" evidence="3">
    <location>
        <begin position="81"/>
        <end position="144"/>
    </location>
</feature>
<evidence type="ECO:0000259" key="5">
    <source>
        <dbReference type="Pfam" id="PF07631"/>
    </source>
</evidence>
<keyword evidence="8" id="KW-1185">Reference proteome</keyword>
<dbReference type="STRING" id="54.SAMN02745121_05391"/>
<dbReference type="Pfam" id="PF07627">
    <property type="entry name" value="PSCyt3"/>
    <property type="match status" value="1"/>
</dbReference>
<dbReference type="InterPro" id="IPR013042">
    <property type="entry name" value="DUF1592"/>
</dbReference>
<evidence type="ECO:0000259" key="6">
    <source>
        <dbReference type="Pfam" id="PF07637"/>
    </source>
</evidence>
<reference evidence="8" key="1">
    <citation type="submission" date="2016-10" db="EMBL/GenBank/DDBJ databases">
        <authorList>
            <person name="Varghese N."/>
            <person name="Submissions S."/>
        </authorList>
    </citation>
    <scope>NUCLEOTIDE SEQUENCE [LARGE SCALE GENOMIC DNA]</scope>
    <source>
        <strain evidence="8">ATCC 25963</strain>
    </source>
</reference>
<organism evidence="7 8">
    <name type="scientific">Nannocystis exedens</name>
    <dbReference type="NCBI Taxonomy" id="54"/>
    <lineage>
        <taxon>Bacteria</taxon>
        <taxon>Pseudomonadati</taxon>
        <taxon>Myxococcota</taxon>
        <taxon>Polyangia</taxon>
        <taxon>Nannocystales</taxon>
        <taxon>Nannocystaceae</taxon>
        <taxon>Nannocystis</taxon>
    </lineage>
</organism>
<feature type="domain" description="DUF1585" evidence="2">
    <location>
        <begin position="503"/>
        <end position="572"/>
    </location>
</feature>
<accession>A0A1I2D5C8</accession>
<evidence type="ECO:0000313" key="8">
    <source>
        <dbReference type="Proteomes" id="UP000199400"/>
    </source>
</evidence>
<evidence type="ECO:0000259" key="4">
    <source>
        <dbReference type="Pfam" id="PF07627"/>
    </source>
</evidence>
<dbReference type="Proteomes" id="UP000199400">
    <property type="component" value="Unassembled WGS sequence"/>
</dbReference>
<dbReference type="InterPro" id="IPR013043">
    <property type="entry name" value="DUF1595"/>
</dbReference>
<dbReference type="AlphaFoldDB" id="A0A1I2D5C8"/>
<dbReference type="OrthoDB" id="5506091at2"/>
<dbReference type="EMBL" id="FOMX01000019">
    <property type="protein sequence ID" value="SFE75714.1"/>
    <property type="molecule type" value="Genomic_DNA"/>
</dbReference>
<dbReference type="PROSITE" id="PS51257">
    <property type="entry name" value="PROKAR_LIPOPROTEIN"/>
    <property type="match status" value="1"/>
</dbReference>
<name>A0A1I2D5C8_9BACT</name>
<evidence type="ECO:0000256" key="1">
    <source>
        <dbReference type="SAM" id="MobiDB-lite"/>
    </source>
</evidence>
<evidence type="ECO:0000259" key="3">
    <source>
        <dbReference type="Pfam" id="PF07626"/>
    </source>
</evidence>
<feature type="domain" description="DUF1592" evidence="5">
    <location>
        <begin position="238"/>
        <end position="366"/>
    </location>
</feature>
<dbReference type="Pfam" id="PF07631">
    <property type="entry name" value="PSD4"/>
    <property type="match status" value="1"/>
</dbReference>
<feature type="region of interest" description="Disordered" evidence="1">
    <location>
        <begin position="29"/>
        <end position="75"/>
    </location>
</feature>
<feature type="domain" description="DUF1588" evidence="4">
    <location>
        <begin position="384"/>
        <end position="482"/>
    </location>
</feature>
<feature type="region of interest" description="Disordered" evidence="1">
    <location>
        <begin position="422"/>
        <end position="446"/>
    </location>
</feature>
<dbReference type="InterPro" id="IPR013036">
    <property type="entry name" value="DUF1587"/>
</dbReference>
<feature type="compositionally biased region" description="Low complexity" evidence="1">
    <location>
        <begin position="37"/>
        <end position="61"/>
    </location>
</feature>
<evidence type="ECO:0000313" key="7">
    <source>
        <dbReference type="EMBL" id="SFE75714.1"/>
    </source>
</evidence>
<sequence>MIDRRQARAWMLGGTLVLGCSGGGGGNDDDSATAALTEGPGTATDATTTTPTTSDGTGVDPTEGEPADCEGPLDPGPAPLRRLTHTQYNNTVRDLFPGVTLPLQTIAVDPKVNGFENNADVQTPSALLIEQYQRAALAVTEAAWATPEAFLPCAADGGGEPQQCGHTFILDFGARAFRRPLTADEEAAFLGFFDQQLAETNFSVALQLTTQALLQSPAFLYFLEFGGEPVEGGEAVALTGHELATRLSYFLWDSMPDAQLFAAAAAGDLDTVEGLAAEAMRMLDDSKARGALVNFHRQWFDFDGVELINPDPATYPNYSPDLRAAMRAELDRFVESTLFEGPGTFASLLTSTETDVDATLAALYGVEAPPPGEWAPALLDPAQRSGILTRAGFLARTAHAVHPSPVKRGVFVLARLLCVPPAPPPANVNTNPPDEGEPGQPKTNRERYAKHTAQADCASCHTTIDGVGFGFEHYDALGRWRDLDNGEPVDASGELIGTDVDGAFDGAIELSQKLATSTQAHNCVVSQVYRYALGRGTTAADLCSLGDLRAQFAASSGDVRALLLAVVTSDAFRTRKEAP</sequence>
<dbReference type="InterPro" id="IPR013039">
    <property type="entry name" value="DUF1588"/>
</dbReference>
<proteinExistence type="predicted"/>
<gene>
    <name evidence="7" type="ORF">SAMN02745121_05391</name>
</gene>
<dbReference type="Pfam" id="PF07626">
    <property type="entry name" value="PSD3"/>
    <property type="match status" value="1"/>
</dbReference>
<evidence type="ECO:0008006" key="9">
    <source>
        <dbReference type="Google" id="ProtNLM"/>
    </source>
</evidence>